<sequence>MEKHILEQYTDLQAEERNLARRIQSLNDKILNMERGGYMVADSVTCGRRGKKPLGTRKIQGFPLPEYNHKKECLKTYKLQLELADTKLLELLKEVEEYIEGIEDSRIRRIMRYRYVDNLSWVQVAHRMGIKHTAEGCRQAVERYLGIRK</sequence>
<evidence type="ECO:0000313" key="1">
    <source>
        <dbReference type="EMBL" id="GAA6499449.1"/>
    </source>
</evidence>
<evidence type="ECO:0008006" key="3">
    <source>
        <dbReference type="Google" id="ProtNLM"/>
    </source>
</evidence>
<dbReference type="Proteomes" id="UP001600941">
    <property type="component" value="Unassembled WGS sequence"/>
</dbReference>
<comment type="caution">
    <text evidence="1">The sequence shown here is derived from an EMBL/GenBank/DDBJ whole genome shotgun (WGS) entry which is preliminary data.</text>
</comment>
<keyword evidence="2" id="KW-1185">Reference proteome</keyword>
<organism evidence="1 2">
    <name type="scientific">Blautia parvula</name>
    <dbReference type="NCBI Taxonomy" id="2877527"/>
    <lineage>
        <taxon>Bacteria</taxon>
        <taxon>Bacillati</taxon>
        <taxon>Bacillota</taxon>
        <taxon>Clostridia</taxon>
        <taxon>Lachnospirales</taxon>
        <taxon>Lachnospiraceae</taxon>
        <taxon>Blautia</taxon>
    </lineage>
</organism>
<accession>A0ABQ0BSD3</accession>
<dbReference type="EMBL" id="BAABZQ010000001">
    <property type="protein sequence ID" value="GAA6499449.1"/>
    <property type="molecule type" value="Genomic_DNA"/>
</dbReference>
<evidence type="ECO:0000313" key="2">
    <source>
        <dbReference type="Proteomes" id="UP001600941"/>
    </source>
</evidence>
<dbReference type="RefSeq" id="WP_317430509.1">
    <property type="nucleotide sequence ID" value="NZ_BAABZQ010000001.1"/>
</dbReference>
<protein>
    <recommendedName>
        <fullName evidence="3">Sigma-70 family RNA polymerase sigma factor</fullName>
    </recommendedName>
</protein>
<proteinExistence type="predicted"/>
<gene>
    <name evidence="1" type="ORF">K340107D12_22650</name>
</gene>
<name>A0ABQ0BSD3_9FIRM</name>
<reference evidence="1 2" key="1">
    <citation type="submission" date="2024-04" db="EMBL/GenBank/DDBJ databases">
        <title>Defined microbial consortia suppress multidrug-resistant proinflammatory Enterobacteriaceae via ecological control.</title>
        <authorList>
            <person name="Furuichi M."/>
            <person name="Kawaguchi T."/>
            <person name="Pust M."/>
            <person name="Yasuma K."/>
            <person name="Plichta D."/>
            <person name="Hasegawa N."/>
            <person name="Ohya T."/>
            <person name="Bhattarai S."/>
            <person name="Sasajima S."/>
            <person name="Aoto Y."/>
            <person name="Tuganbaev T."/>
            <person name="Yaginuma M."/>
            <person name="Ueda M."/>
            <person name="Okahashi N."/>
            <person name="Amafuji K."/>
            <person name="Kiridooshi Y."/>
            <person name="Sugita K."/>
            <person name="Strazar M."/>
            <person name="Skelly A."/>
            <person name="Suda W."/>
            <person name="Hattori M."/>
            <person name="Nakamoto N."/>
            <person name="Caballero S."/>
            <person name="Norman J."/>
            <person name="Olle B."/>
            <person name="Tanoue T."/>
            <person name="Arita M."/>
            <person name="Bucci V."/>
            <person name="Atarashi K."/>
            <person name="Xavier R."/>
            <person name="Honda K."/>
        </authorList>
    </citation>
    <scope>NUCLEOTIDE SEQUENCE [LARGE SCALE GENOMIC DNA]</scope>
    <source>
        <strain evidence="2">k34-0107-D12</strain>
    </source>
</reference>